<sequence length="450" mass="47914">MSSTPQPPLTAPVVTVRVDRPANGGDAVGRLDDGRVVFVRGAIPGETVAARVVDTRAESFWRAEAIDILDPSPHRVDMICPAATHGAGCCDLAFIEPGHARTLKAQALEDVLVRVGHFAADRVHDWCADDANPDAPPAIGIRSLSDDATGWRVRTRLAVDAAGRSGQHRFHSGDLVVGVDCVQPVAGLLDGLDDRRFTPGAELAIVADAADRRHITELAPAAPPQRHSRRDRGRSAAQRRRRSVESRRATTVLEGDAAARHRVGEREWSIPVTGFWQAHRMAPTRYAQTVAEFVASTDVSRPATCWDLYGGAGVFAGALVDTLDTGEVHIVDSDAAALAAADAVFAEEDSSVATHRGEVADVIKSLPAPEVVVLDPPRTGAGTRVIDRIVAASPQVVVHVGCDAARFARDLALFTERGYAVTRMRAFDAFPLTHHVEAIALLVPNAAVGV</sequence>
<proteinExistence type="inferred from homology"/>
<dbReference type="Proteomes" id="UP000037247">
    <property type="component" value="Unassembled WGS sequence"/>
</dbReference>
<organism evidence="7 8">
    <name type="scientific">Gordonia jacobaea</name>
    <dbReference type="NCBI Taxonomy" id="122202"/>
    <lineage>
        <taxon>Bacteria</taxon>
        <taxon>Bacillati</taxon>
        <taxon>Actinomycetota</taxon>
        <taxon>Actinomycetes</taxon>
        <taxon>Mycobacteriales</taxon>
        <taxon>Gordoniaceae</taxon>
        <taxon>Gordonia</taxon>
    </lineage>
</organism>
<evidence type="ECO:0000313" key="7">
    <source>
        <dbReference type="EMBL" id="KNA93109.1"/>
    </source>
</evidence>
<dbReference type="GO" id="GO:0008168">
    <property type="term" value="F:methyltransferase activity"/>
    <property type="evidence" value="ECO:0007669"/>
    <property type="project" value="UniProtKB-KW"/>
</dbReference>
<dbReference type="SUPFAM" id="SSF50249">
    <property type="entry name" value="Nucleic acid-binding proteins"/>
    <property type="match status" value="1"/>
</dbReference>
<dbReference type="PANTHER" id="PTHR11061">
    <property type="entry name" value="RNA M5U METHYLTRANSFERASE"/>
    <property type="match status" value="1"/>
</dbReference>
<name>A0ABR5IHA4_9ACTN</name>
<feature type="binding site" evidence="4">
    <location>
        <position position="375"/>
    </location>
    <ligand>
        <name>S-adenosyl-L-methionine</name>
        <dbReference type="ChEBI" id="CHEBI:59789"/>
    </ligand>
</feature>
<evidence type="ECO:0000256" key="2">
    <source>
        <dbReference type="ARBA" id="ARBA00022679"/>
    </source>
</evidence>
<dbReference type="EMBL" id="LDTZ01000013">
    <property type="protein sequence ID" value="KNA93109.1"/>
    <property type="molecule type" value="Genomic_DNA"/>
</dbReference>
<evidence type="ECO:0000256" key="3">
    <source>
        <dbReference type="ARBA" id="ARBA00022691"/>
    </source>
</evidence>
<evidence type="ECO:0000259" key="6">
    <source>
        <dbReference type="PROSITE" id="PS50926"/>
    </source>
</evidence>
<feature type="domain" description="TRAM" evidence="6">
    <location>
        <begin position="7"/>
        <end position="67"/>
    </location>
</feature>
<feature type="binding site" evidence="4">
    <location>
        <position position="277"/>
    </location>
    <ligand>
        <name>S-adenosyl-L-methionine</name>
        <dbReference type="ChEBI" id="CHEBI:59789"/>
    </ligand>
</feature>
<feature type="binding site" evidence="4">
    <location>
        <position position="309"/>
    </location>
    <ligand>
        <name>S-adenosyl-L-methionine</name>
        <dbReference type="ChEBI" id="CHEBI:59789"/>
    </ligand>
</feature>
<dbReference type="PANTHER" id="PTHR11061:SF30">
    <property type="entry name" value="TRNA (URACIL(54)-C(5))-METHYLTRANSFERASE"/>
    <property type="match status" value="1"/>
</dbReference>
<dbReference type="PROSITE" id="PS50926">
    <property type="entry name" value="TRAM"/>
    <property type="match status" value="1"/>
</dbReference>
<comment type="similarity">
    <text evidence="4">Belongs to the class I-like SAM-binding methyltransferase superfamily. RNA M5U methyltransferase family.</text>
</comment>
<evidence type="ECO:0000256" key="1">
    <source>
        <dbReference type="ARBA" id="ARBA00022603"/>
    </source>
</evidence>
<feature type="region of interest" description="Disordered" evidence="5">
    <location>
        <begin position="220"/>
        <end position="258"/>
    </location>
</feature>
<evidence type="ECO:0000313" key="8">
    <source>
        <dbReference type="Proteomes" id="UP000037247"/>
    </source>
</evidence>
<keyword evidence="8" id="KW-1185">Reference proteome</keyword>
<dbReference type="InterPro" id="IPR029063">
    <property type="entry name" value="SAM-dependent_MTases_sf"/>
</dbReference>
<accession>A0ABR5IHA4</accession>
<dbReference type="GO" id="GO:0032259">
    <property type="term" value="P:methylation"/>
    <property type="evidence" value="ECO:0007669"/>
    <property type="project" value="UniProtKB-KW"/>
</dbReference>
<comment type="caution">
    <text evidence="7">The sequence shown here is derived from an EMBL/GenBank/DDBJ whole genome shotgun (WGS) entry which is preliminary data.</text>
</comment>
<dbReference type="Gene3D" id="2.40.50.140">
    <property type="entry name" value="Nucleic acid-binding proteins"/>
    <property type="match status" value="1"/>
</dbReference>
<reference evidence="7 8" key="1">
    <citation type="submission" date="2015-05" db="EMBL/GenBank/DDBJ databases">
        <title>Draft genome sequence of the bacterium Gordonia jacobaea a new member of the Gordonia genus.</title>
        <authorList>
            <person name="Jimenez-Galisteo G."/>
            <person name="Dominguez A."/>
            <person name="Munoz E."/>
            <person name="Vinas M."/>
        </authorList>
    </citation>
    <scope>NUCLEOTIDE SEQUENCE [LARGE SCALE GENOMIC DNA]</scope>
    <source>
        <strain evidence="8">mv1</strain>
    </source>
</reference>
<protein>
    <submittedName>
        <fullName evidence="7">SAM-dependent methyltransferase</fullName>
    </submittedName>
</protein>
<dbReference type="Pfam" id="PF01938">
    <property type="entry name" value="TRAM"/>
    <property type="match status" value="1"/>
</dbReference>
<evidence type="ECO:0000256" key="5">
    <source>
        <dbReference type="SAM" id="MobiDB-lite"/>
    </source>
</evidence>
<evidence type="ECO:0000256" key="4">
    <source>
        <dbReference type="PROSITE-ProRule" id="PRU01024"/>
    </source>
</evidence>
<dbReference type="InterPro" id="IPR010280">
    <property type="entry name" value="U5_MeTrfase_fam"/>
</dbReference>
<dbReference type="PROSITE" id="PS51687">
    <property type="entry name" value="SAM_MT_RNA_M5U"/>
    <property type="match status" value="1"/>
</dbReference>
<feature type="compositionally biased region" description="Basic residues" evidence="5">
    <location>
        <begin position="226"/>
        <end position="242"/>
    </location>
</feature>
<dbReference type="InterPro" id="IPR002792">
    <property type="entry name" value="TRAM_dom"/>
</dbReference>
<dbReference type="SUPFAM" id="SSF53335">
    <property type="entry name" value="S-adenosyl-L-methionine-dependent methyltransferases"/>
    <property type="match status" value="1"/>
</dbReference>
<keyword evidence="3 4" id="KW-0949">S-adenosyl-L-methionine</keyword>
<keyword evidence="1 4" id="KW-0489">Methyltransferase</keyword>
<feature type="binding site" evidence="4">
    <location>
        <position position="332"/>
    </location>
    <ligand>
        <name>S-adenosyl-L-methionine</name>
        <dbReference type="ChEBI" id="CHEBI:59789"/>
    </ligand>
</feature>
<feature type="active site" description="Nucleophile" evidence="4">
    <location>
        <position position="402"/>
    </location>
</feature>
<dbReference type="Pfam" id="PF05958">
    <property type="entry name" value="tRNA_U5-meth_tr"/>
    <property type="match status" value="1"/>
</dbReference>
<dbReference type="InterPro" id="IPR012340">
    <property type="entry name" value="NA-bd_OB-fold"/>
</dbReference>
<keyword evidence="2 4" id="KW-0808">Transferase</keyword>
<gene>
    <name evidence="7" type="ORF">ABW18_01300</name>
</gene>
<dbReference type="Gene3D" id="3.40.50.150">
    <property type="entry name" value="Vaccinia Virus protein VP39"/>
    <property type="match status" value="1"/>
</dbReference>